<proteinExistence type="predicted"/>
<sequence length="286" mass="31406">MSNDVPAPTAAEGGAYNPAVPNAARIYDYLLGGKDNFPADRAAAEGLVKIVPDMRQRTRENRDFLIRAVRHLADSGVRQFLDLGSGLPTGENVHEVVHRIAPDARVVYVDSDEVAVVHGRALLARHPEGLVRMVHADVCDTAAMLAHPDVVESFDREQPVAVVMVALLHFIPEPQVRHILDTLRTWMPPGSHVVISHAAPGQMSPEEQREVLAVYERANMRIHGRSLEQITAMFDGFQLTEEGVLPVSHWRPDGHLYHLDELPRSGYFAGGVAQLAPQGTGTRASR</sequence>
<gene>
    <name evidence="1" type="ORF">ACFHYQ_02920</name>
</gene>
<keyword evidence="1" id="KW-0808">Transferase</keyword>
<dbReference type="RefSeq" id="WP_394299466.1">
    <property type="nucleotide sequence ID" value="NZ_JBHMQT010000003.1"/>
</dbReference>
<dbReference type="SUPFAM" id="SSF53335">
    <property type="entry name" value="S-adenosyl-L-methionine-dependent methyltransferases"/>
    <property type="match status" value="1"/>
</dbReference>
<keyword evidence="2" id="KW-1185">Reference proteome</keyword>
<dbReference type="Gene3D" id="3.40.50.150">
    <property type="entry name" value="Vaccinia Virus protein VP39"/>
    <property type="match status" value="1"/>
</dbReference>
<dbReference type="InterPro" id="IPR029063">
    <property type="entry name" value="SAM-dependent_MTases_sf"/>
</dbReference>
<dbReference type="GO" id="GO:0008168">
    <property type="term" value="F:methyltransferase activity"/>
    <property type="evidence" value="ECO:0007669"/>
    <property type="project" value="UniProtKB-KW"/>
</dbReference>
<keyword evidence="1" id="KW-0489">Methyltransferase</keyword>
<dbReference type="PIRSF" id="PIRSF017393">
    <property type="entry name" value="MTase_SAV2177"/>
    <property type="match status" value="1"/>
</dbReference>
<accession>A0ABV6TYF6</accession>
<comment type="caution">
    <text evidence="1">The sequence shown here is derived from an EMBL/GenBank/DDBJ whole genome shotgun (WGS) entry which is preliminary data.</text>
</comment>
<organism evidence="1 2">
    <name type="scientific">Sphaerimonospora cavernae</name>
    <dbReference type="NCBI Taxonomy" id="1740611"/>
    <lineage>
        <taxon>Bacteria</taxon>
        <taxon>Bacillati</taxon>
        <taxon>Actinomycetota</taxon>
        <taxon>Actinomycetes</taxon>
        <taxon>Streptosporangiales</taxon>
        <taxon>Streptosporangiaceae</taxon>
        <taxon>Sphaerimonospora</taxon>
    </lineage>
</organism>
<evidence type="ECO:0000313" key="1">
    <source>
        <dbReference type="EMBL" id="MFC0861244.1"/>
    </source>
</evidence>
<dbReference type="GO" id="GO:0032259">
    <property type="term" value="P:methylation"/>
    <property type="evidence" value="ECO:0007669"/>
    <property type="project" value="UniProtKB-KW"/>
</dbReference>
<dbReference type="EMBL" id="JBHMQT010000003">
    <property type="protein sequence ID" value="MFC0861244.1"/>
    <property type="molecule type" value="Genomic_DNA"/>
</dbReference>
<evidence type="ECO:0000313" key="2">
    <source>
        <dbReference type="Proteomes" id="UP001589870"/>
    </source>
</evidence>
<dbReference type="CDD" id="cd02440">
    <property type="entry name" value="AdoMet_MTases"/>
    <property type="match status" value="1"/>
</dbReference>
<dbReference type="InterPro" id="IPR006764">
    <property type="entry name" value="SAM_dep_MeTrfase_SAV2177_type"/>
</dbReference>
<dbReference type="EC" id="2.1.1.-" evidence="1"/>
<reference evidence="1 2" key="1">
    <citation type="submission" date="2024-09" db="EMBL/GenBank/DDBJ databases">
        <authorList>
            <person name="Sun Q."/>
            <person name="Mori K."/>
        </authorList>
    </citation>
    <scope>NUCLEOTIDE SEQUENCE [LARGE SCALE GENOMIC DNA]</scope>
    <source>
        <strain evidence="1 2">TBRC 1851</strain>
    </source>
</reference>
<name>A0ABV6TYF6_9ACTN</name>
<protein>
    <submittedName>
        <fullName evidence="1">SAM-dependent methyltransferase</fullName>
        <ecNumber evidence="1">2.1.1.-</ecNumber>
    </submittedName>
</protein>
<dbReference type="Proteomes" id="UP001589870">
    <property type="component" value="Unassembled WGS sequence"/>
</dbReference>
<dbReference type="Pfam" id="PF04672">
    <property type="entry name" value="Methyltransf_19"/>
    <property type="match status" value="1"/>
</dbReference>